<dbReference type="GeneID" id="24411782"/>
<accession>E3QK85</accession>
<feature type="compositionally biased region" description="Basic and acidic residues" evidence="1">
    <location>
        <begin position="88"/>
        <end position="107"/>
    </location>
</feature>
<feature type="region of interest" description="Disordered" evidence="1">
    <location>
        <begin position="68"/>
        <end position="124"/>
    </location>
</feature>
<dbReference type="HOGENOM" id="CLU_1749509_0_0_1"/>
<gene>
    <name evidence="2" type="ORF">GLRG_06417</name>
</gene>
<dbReference type="VEuPathDB" id="FungiDB:GLRG_06417"/>
<name>E3QK85_COLGM</name>
<dbReference type="RefSeq" id="XP_008095293.1">
    <property type="nucleotide sequence ID" value="XM_008097102.1"/>
</dbReference>
<dbReference type="eggNOG" id="ENOG502T5U0">
    <property type="taxonomic scope" value="Eukaryota"/>
</dbReference>
<proteinExistence type="predicted"/>
<sequence>MTQARTAYEALCQPSERAKYDNEYANIRAAWFRYRKWTEWQRVEDTTVGRGDSMLRNKLTSYSQKFMDKMKERRTQQSTVFVGGTPRNEGHKEVSDAAEEYEKDRSRQAWSETSCATDMEAKSTDKTIRIHRSVSVPRPTITGKAGGQK</sequence>
<keyword evidence="3" id="KW-1185">Reference proteome</keyword>
<protein>
    <submittedName>
        <fullName evidence="2">Uncharacterized protein</fullName>
    </submittedName>
</protein>
<reference evidence="3" key="1">
    <citation type="journal article" date="2012" name="Nat. Genet.">
        <title>Lifestyle transitions in plant pathogenic Colletotrichum fungi deciphered by genome and transcriptome analyses.</title>
        <authorList>
            <person name="O'Connell R.J."/>
            <person name="Thon M.R."/>
            <person name="Hacquard S."/>
            <person name="Amyotte S.G."/>
            <person name="Kleemann J."/>
            <person name="Torres M.F."/>
            <person name="Damm U."/>
            <person name="Buiate E.A."/>
            <person name="Epstein L."/>
            <person name="Alkan N."/>
            <person name="Altmueller J."/>
            <person name="Alvarado-Balderrama L."/>
            <person name="Bauser C.A."/>
            <person name="Becker C."/>
            <person name="Birren B.W."/>
            <person name="Chen Z."/>
            <person name="Choi J."/>
            <person name="Crouch J.A."/>
            <person name="Duvick J.P."/>
            <person name="Farman M.A."/>
            <person name="Gan P."/>
            <person name="Heiman D."/>
            <person name="Henrissat B."/>
            <person name="Howard R.J."/>
            <person name="Kabbage M."/>
            <person name="Koch C."/>
            <person name="Kracher B."/>
            <person name="Kubo Y."/>
            <person name="Law A.D."/>
            <person name="Lebrun M.-H."/>
            <person name="Lee Y.-H."/>
            <person name="Miyara I."/>
            <person name="Moore N."/>
            <person name="Neumann U."/>
            <person name="Nordstroem K."/>
            <person name="Panaccione D.G."/>
            <person name="Panstruga R."/>
            <person name="Place M."/>
            <person name="Proctor R.H."/>
            <person name="Prusky D."/>
            <person name="Rech G."/>
            <person name="Reinhardt R."/>
            <person name="Rollins J.A."/>
            <person name="Rounsley S."/>
            <person name="Schardl C.L."/>
            <person name="Schwartz D.C."/>
            <person name="Shenoy N."/>
            <person name="Shirasu K."/>
            <person name="Sikhakolli U.R."/>
            <person name="Stueber K."/>
            <person name="Sukno S.A."/>
            <person name="Sweigard J.A."/>
            <person name="Takano Y."/>
            <person name="Takahara H."/>
            <person name="Trail F."/>
            <person name="van der Does H.C."/>
            <person name="Voll L.M."/>
            <person name="Will I."/>
            <person name="Young S."/>
            <person name="Zeng Q."/>
            <person name="Zhang J."/>
            <person name="Zhou S."/>
            <person name="Dickman M.B."/>
            <person name="Schulze-Lefert P."/>
            <person name="Ver Loren van Themaat E."/>
            <person name="Ma L.-J."/>
            <person name="Vaillancourt L.J."/>
        </authorList>
    </citation>
    <scope>NUCLEOTIDE SEQUENCE [LARGE SCALE GENOMIC DNA]</scope>
    <source>
        <strain evidence="3">M1.001 / M2 / FGSC 10212</strain>
    </source>
</reference>
<evidence type="ECO:0000256" key="1">
    <source>
        <dbReference type="SAM" id="MobiDB-lite"/>
    </source>
</evidence>
<dbReference type="OrthoDB" id="10250354at2759"/>
<evidence type="ECO:0000313" key="2">
    <source>
        <dbReference type="EMBL" id="EFQ31273.1"/>
    </source>
</evidence>
<evidence type="ECO:0000313" key="3">
    <source>
        <dbReference type="Proteomes" id="UP000008782"/>
    </source>
</evidence>
<dbReference type="EMBL" id="GG697354">
    <property type="protein sequence ID" value="EFQ31273.1"/>
    <property type="molecule type" value="Genomic_DNA"/>
</dbReference>
<dbReference type="Proteomes" id="UP000008782">
    <property type="component" value="Unassembled WGS sequence"/>
</dbReference>
<dbReference type="AlphaFoldDB" id="E3QK85"/>
<organism evidence="3">
    <name type="scientific">Colletotrichum graminicola (strain M1.001 / M2 / FGSC 10212)</name>
    <name type="common">Maize anthracnose fungus</name>
    <name type="synonym">Glomerella graminicola</name>
    <dbReference type="NCBI Taxonomy" id="645133"/>
    <lineage>
        <taxon>Eukaryota</taxon>
        <taxon>Fungi</taxon>
        <taxon>Dikarya</taxon>
        <taxon>Ascomycota</taxon>
        <taxon>Pezizomycotina</taxon>
        <taxon>Sordariomycetes</taxon>
        <taxon>Hypocreomycetidae</taxon>
        <taxon>Glomerellales</taxon>
        <taxon>Glomerellaceae</taxon>
        <taxon>Colletotrichum</taxon>
        <taxon>Colletotrichum graminicola species complex</taxon>
    </lineage>
</organism>